<keyword evidence="4" id="KW-0813">Transport</keyword>
<evidence type="ECO:0000256" key="3">
    <source>
        <dbReference type="ARBA" id="ARBA00012949"/>
    </source>
</evidence>
<feature type="domain" description="Cytochrome oxidase subunit II transmembrane region profile" evidence="14">
    <location>
        <begin position="62"/>
        <end position="159"/>
    </location>
</feature>
<evidence type="ECO:0000259" key="13">
    <source>
        <dbReference type="PROSITE" id="PS50857"/>
    </source>
</evidence>
<evidence type="ECO:0000259" key="14">
    <source>
        <dbReference type="PROSITE" id="PS50999"/>
    </source>
</evidence>
<evidence type="ECO:0000313" key="16">
    <source>
        <dbReference type="Proteomes" id="UP000830401"/>
    </source>
</evidence>
<feature type="transmembrane region" description="Helical" evidence="12">
    <location>
        <begin position="85"/>
        <end position="110"/>
    </location>
</feature>
<evidence type="ECO:0000256" key="6">
    <source>
        <dbReference type="ARBA" id="ARBA00022692"/>
    </source>
</evidence>
<keyword evidence="10 12" id="KW-0472">Membrane</keyword>
<dbReference type="SUPFAM" id="SSF49503">
    <property type="entry name" value="Cupredoxins"/>
    <property type="match status" value="1"/>
</dbReference>
<dbReference type="SUPFAM" id="SSF81464">
    <property type="entry name" value="Cytochrome c oxidase subunit II-like, transmembrane region"/>
    <property type="match status" value="1"/>
</dbReference>
<evidence type="ECO:0000256" key="2">
    <source>
        <dbReference type="ARBA" id="ARBA00007866"/>
    </source>
</evidence>
<keyword evidence="8" id="KW-0249">Electron transport</keyword>
<proteinExistence type="inferred from homology"/>
<sequence>MTALSILLVLVLLLVVFGLLFRLQILTSIFSGSSAREFGTSNRVNGILMLVFMVVGGAAFAWSFGDNYDKMNPPIASVHGHATERMFWTTMIIIGIVFVLTQVLLFVYSYKYQHQEGRRAYFFPHNNKIEIIWTVIPAIVMAALVFAGWKEWTRITGPAPKDAVVLEVMGKQFNWLVRYPGRDMKLGVVNYRLIDATNEFGFDLSDKAGLDDFVPGEIHVPKGHPVLLKIRSRDVLHAVYMPHFRVQMYAVPGMPTKFWFTPTKSTDEMRAQLGNPKFNYELACNQICGRGHFAMKFTIVVDEPDDYVAWYAQQKSFSEQNPDVLASFKQKEEKLVVKEAAAAVAMPATKASL</sequence>
<keyword evidence="16" id="KW-1185">Reference proteome</keyword>
<gene>
    <name evidence="15" type="ORF">MUN86_17055</name>
</gene>
<evidence type="ECO:0000256" key="7">
    <source>
        <dbReference type="ARBA" id="ARBA00022967"/>
    </source>
</evidence>
<dbReference type="Pfam" id="PF02790">
    <property type="entry name" value="COX2_TM"/>
    <property type="match status" value="1"/>
</dbReference>
<dbReference type="PROSITE" id="PS50999">
    <property type="entry name" value="COX2_TM"/>
    <property type="match status" value="1"/>
</dbReference>
<keyword evidence="5" id="KW-0679">Respiratory chain</keyword>
<evidence type="ECO:0000313" key="15">
    <source>
        <dbReference type="EMBL" id="UOQ65249.1"/>
    </source>
</evidence>
<keyword evidence="7" id="KW-1278">Translocase</keyword>
<comment type="subcellular location">
    <subcellularLocation>
        <location evidence="1">Membrane</location>
        <topology evidence="1">Multi-pass membrane protein</topology>
    </subcellularLocation>
</comment>
<reference evidence="15" key="1">
    <citation type="submission" date="2022-04" db="EMBL/GenBank/DDBJ databases">
        <title>Hymenobacter sp. isolated from the air.</title>
        <authorList>
            <person name="Won M."/>
            <person name="Lee C.-M."/>
            <person name="Woen H.-Y."/>
            <person name="Kwon S.-W."/>
        </authorList>
    </citation>
    <scope>NUCLEOTIDE SEQUENCE</scope>
    <source>
        <strain evidence="15">5420S-77</strain>
    </source>
</reference>
<dbReference type="InterPro" id="IPR036257">
    <property type="entry name" value="Cyt_c_oxidase_su2_TM_sf"/>
</dbReference>
<dbReference type="Gene3D" id="2.60.40.420">
    <property type="entry name" value="Cupredoxins - blue copper proteins"/>
    <property type="match status" value="1"/>
</dbReference>
<dbReference type="PANTHER" id="PTHR22888">
    <property type="entry name" value="CYTOCHROME C OXIDASE, SUBUNIT II"/>
    <property type="match status" value="1"/>
</dbReference>
<evidence type="ECO:0000256" key="11">
    <source>
        <dbReference type="ARBA" id="ARBA00031389"/>
    </source>
</evidence>
<protein>
    <recommendedName>
        <fullName evidence="3">cytochrome-c oxidase</fullName>
        <ecNumber evidence="3">7.1.1.9</ecNumber>
    </recommendedName>
    <alternativeName>
        <fullName evidence="11">Cytochrome c oxidase polypeptide II</fullName>
    </alternativeName>
</protein>
<comment type="similarity">
    <text evidence="2">Belongs to the cytochrome c oxidase subunit 2 family.</text>
</comment>
<dbReference type="Proteomes" id="UP000830401">
    <property type="component" value="Chromosome"/>
</dbReference>
<feature type="transmembrane region" description="Helical" evidence="12">
    <location>
        <begin position="131"/>
        <end position="149"/>
    </location>
</feature>
<dbReference type="PROSITE" id="PS50857">
    <property type="entry name" value="COX2_CUA"/>
    <property type="match status" value="1"/>
</dbReference>
<dbReference type="InterPro" id="IPR045187">
    <property type="entry name" value="CcO_II"/>
</dbReference>
<dbReference type="PANTHER" id="PTHR22888:SF9">
    <property type="entry name" value="CYTOCHROME C OXIDASE SUBUNIT 2"/>
    <property type="match status" value="1"/>
</dbReference>
<accession>A0ABY4G2Z7</accession>
<evidence type="ECO:0000256" key="8">
    <source>
        <dbReference type="ARBA" id="ARBA00022982"/>
    </source>
</evidence>
<keyword evidence="6 12" id="KW-0812">Transmembrane</keyword>
<evidence type="ECO:0000256" key="9">
    <source>
        <dbReference type="ARBA" id="ARBA00022989"/>
    </source>
</evidence>
<evidence type="ECO:0000256" key="4">
    <source>
        <dbReference type="ARBA" id="ARBA00022448"/>
    </source>
</evidence>
<feature type="transmembrane region" description="Helical" evidence="12">
    <location>
        <begin position="6"/>
        <end position="25"/>
    </location>
</feature>
<evidence type="ECO:0000256" key="12">
    <source>
        <dbReference type="SAM" id="Phobius"/>
    </source>
</evidence>
<dbReference type="EC" id="7.1.1.9" evidence="3"/>
<dbReference type="InterPro" id="IPR011759">
    <property type="entry name" value="Cyt_c_oxidase_su2_TM_dom"/>
</dbReference>
<dbReference type="EMBL" id="CP095061">
    <property type="protein sequence ID" value="UOQ65249.1"/>
    <property type="molecule type" value="Genomic_DNA"/>
</dbReference>
<keyword evidence="9 12" id="KW-1133">Transmembrane helix</keyword>
<evidence type="ECO:0000256" key="10">
    <source>
        <dbReference type="ARBA" id="ARBA00023136"/>
    </source>
</evidence>
<organism evidence="15 16">
    <name type="scientific">Hymenobacter volaticus</name>
    <dbReference type="NCBI Taxonomy" id="2932254"/>
    <lineage>
        <taxon>Bacteria</taxon>
        <taxon>Pseudomonadati</taxon>
        <taxon>Bacteroidota</taxon>
        <taxon>Cytophagia</taxon>
        <taxon>Cytophagales</taxon>
        <taxon>Hymenobacteraceae</taxon>
        <taxon>Hymenobacter</taxon>
    </lineage>
</organism>
<dbReference type="InterPro" id="IPR002429">
    <property type="entry name" value="CcO_II-like_C"/>
</dbReference>
<name>A0ABY4G2Z7_9BACT</name>
<feature type="transmembrane region" description="Helical" evidence="12">
    <location>
        <begin position="46"/>
        <end position="65"/>
    </location>
</feature>
<feature type="domain" description="Cytochrome oxidase subunit II copper A binding" evidence="13">
    <location>
        <begin position="161"/>
        <end position="313"/>
    </location>
</feature>
<dbReference type="InterPro" id="IPR008972">
    <property type="entry name" value="Cupredoxin"/>
</dbReference>
<dbReference type="PRINTS" id="PR01166">
    <property type="entry name" value="CYCOXIDASEII"/>
</dbReference>
<dbReference type="Gene3D" id="1.10.287.90">
    <property type="match status" value="1"/>
</dbReference>
<evidence type="ECO:0000256" key="5">
    <source>
        <dbReference type="ARBA" id="ARBA00022660"/>
    </source>
</evidence>
<evidence type="ECO:0000256" key="1">
    <source>
        <dbReference type="ARBA" id="ARBA00004141"/>
    </source>
</evidence>